<keyword evidence="1" id="KW-0732">Signal</keyword>
<dbReference type="AlphaFoldDB" id="A0A4Z0GNN1"/>
<dbReference type="Gene3D" id="2.50.20.20">
    <property type="match status" value="1"/>
</dbReference>
<organism evidence="2 3">
    <name type="scientific">Sporolactobacillus shoreae</name>
    <dbReference type="NCBI Taxonomy" id="1465501"/>
    <lineage>
        <taxon>Bacteria</taxon>
        <taxon>Bacillati</taxon>
        <taxon>Bacillota</taxon>
        <taxon>Bacilli</taxon>
        <taxon>Bacillales</taxon>
        <taxon>Sporolactobacillaceae</taxon>
        <taxon>Sporolactobacillus</taxon>
    </lineage>
</organism>
<dbReference type="Proteomes" id="UP000298347">
    <property type="component" value="Unassembled WGS sequence"/>
</dbReference>
<protein>
    <recommendedName>
        <fullName evidence="4">Lipoprotein</fullName>
    </recommendedName>
</protein>
<sequence>MKKKFFISILLAAALALAGCSAASHSSGASQVTAIQAITNAARQSNKIDNMAMKMNMAIELNNGSTTNTQTVVTNSKFFRNPPLIYQISQIKNATDTVKMVQYVDDQAMYVQNSATGQWAKAEFSGSSGDLLKSSFKKQSDPATQLDLLKSFQKNMKLKKSGTDYVIQFGGKKQELRQFIQKAMMNNIASAQKSSLENALNLMNFTSMDYTYVVDQKTFNPKSLTVSFTAEPKSKDTPGKLKMTIQTAFSKINQLEKVTIPADVKKKAIKIDPAQLQGSQY</sequence>
<accession>A0A4Z0GNN1</accession>
<evidence type="ECO:0008006" key="4">
    <source>
        <dbReference type="Google" id="ProtNLM"/>
    </source>
</evidence>
<name>A0A4Z0GNN1_9BACL</name>
<dbReference type="RefSeq" id="WP_135348330.1">
    <property type="nucleotide sequence ID" value="NZ_SRJD01000007.1"/>
</dbReference>
<reference evidence="2 3" key="1">
    <citation type="journal article" date="2015" name="Int. J. Syst. Evol. Microbiol.">
        <title>Sporolactobacillus shoreae sp. nov. and Sporolactobacillus spathodeae sp. nov., two spore-forming lactic acid bacteria isolated from tree barks in Thailand.</title>
        <authorList>
            <person name="Thamacharoensuk T."/>
            <person name="Kitahara M."/>
            <person name="Ohkuma M."/>
            <person name="Thongchul N."/>
            <person name="Tanasupawat S."/>
        </authorList>
    </citation>
    <scope>NUCLEOTIDE SEQUENCE [LARGE SCALE GENOMIC DNA]</scope>
    <source>
        <strain evidence="2 3">BK92</strain>
    </source>
</reference>
<dbReference type="OrthoDB" id="1957331at2"/>
<dbReference type="Pfam" id="PF20316">
    <property type="entry name" value="DUF6612"/>
    <property type="match status" value="1"/>
</dbReference>
<dbReference type="EMBL" id="SRJD01000007">
    <property type="protein sequence ID" value="TGA98520.1"/>
    <property type="molecule type" value="Genomic_DNA"/>
</dbReference>
<keyword evidence="3" id="KW-1185">Reference proteome</keyword>
<feature type="signal peptide" evidence="1">
    <location>
        <begin position="1"/>
        <end position="22"/>
    </location>
</feature>
<dbReference type="PROSITE" id="PS51257">
    <property type="entry name" value="PROKAR_LIPOPROTEIN"/>
    <property type="match status" value="1"/>
</dbReference>
<evidence type="ECO:0000313" key="2">
    <source>
        <dbReference type="EMBL" id="TGA98520.1"/>
    </source>
</evidence>
<feature type="chain" id="PRO_5038852531" description="Lipoprotein" evidence="1">
    <location>
        <begin position="23"/>
        <end position="281"/>
    </location>
</feature>
<evidence type="ECO:0000256" key="1">
    <source>
        <dbReference type="SAM" id="SignalP"/>
    </source>
</evidence>
<comment type="caution">
    <text evidence="2">The sequence shown here is derived from an EMBL/GenBank/DDBJ whole genome shotgun (WGS) entry which is preliminary data.</text>
</comment>
<evidence type="ECO:0000313" key="3">
    <source>
        <dbReference type="Proteomes" id="UP000298347"/>
    </source>
</evidence>
<dbReference type="InterPro" id="IPR046720">
    <property type="entry name" value="DUF6612"/>
</dbReference>
<proteinExistence type="predicted"/>
<gene>
    <name evidence="2" type="ORF">E4665_08355</name>
</gene>